<keyword evidence="11" id="KW-0012">Acyltransferase</keyword>
<dbReference type="GO" id="GO:0008654">
    <property type="term" value="P:phospholipid biosynthetic process"/>
    <property type="evidence" value="ECO:0007669"/>
    <property type="project" value="UniProtKB-KW"/>
</dbReference>
<dbReference type="RefSeq" id="WP_160688085.1">
    <property type="nucleotide sequence ID" value="NZ_CP047897.1"/>
</dbReference>
<evidence type="ECO:0000313" key="12">
    <source>
        <dbReference type="Proteomes" id="UP000464214"/>
    </source>
</evidence>
<evidence type="ECO:0000256" key="2">
    <source>
        <dbReference type="ARBA" id="ARBA00022490"/>
    </source>
</evidence>
<dbReference type="GO" id="GO:0043811">
    <property type="term" value="F:phosphate:acyl-[acyl carrier protein] acyltransferase activity"/>
    <property type="evidence" value="ECO:0007669"/>
    <property type="project" value="UniProtKB-UniRule"/>
</dbReference>
<dbReference type="PANTHER" id="PTHR30100:SF1">
    <property type="entry name" value="PHOSPHATE ACYLTRANSFERASE"/>
    <property type="match status" value="1"/>
</dbReference>
<keyword evidence="6 10" id="KW-0594">Phospholipid biosynthesis</keyword>
<dbReference type="InterPro" id="IPR003664">
    <property type="entry name" value="FA_synthesis"/>
</dbReference>
<proteinExistence type="inferred from homology"/>
<dbReference type="Gene3D" id="3.40.718.10">
    <property type="entry name" value="Isopropylmalate Dehydrogenase"/>
    <property type="match status" value="1"/>
</dbReference>
<comment type="catalytic activity">
    <reaction evidence="1 10">
        <text>a fatty acyl-[ACP] + phosphate = an acyl phosphate + holo-[ACP]</text>
        <dbReference type="Rhea" id="RHEA:42292"/>
        <dbReference type="Rhea" id="RHEA-COMP:9685"/>
        <dbReference type="Rhea" id="RHEA-COMP:14125"/>
        <dbReference type="ChEBI" id="CHEBI:43474"/>
        <dbReference type="ChEBI" id="CHEBI:59918"/>
        <dbReference type="ChEBI" id="CHEBI:64479"/>
        <dbReference type="ChEBI" id="CHEBI:138651"/>
        <dbReference type="EC" id="2.3.1.274"/>
    </reaction>
</comment>
<sequence>MKIALDAMGGDFAPEAVVEGAILAAETLKDEVQIILIGQEDLIHPLLQKHGYTGSRIKVVHASQVIEMGEHPTKALTQKPDSSIAVGYGMLASKKADAFCSAGNTGAMLVGAVFSVKQVEGILRPALASFIPKLSGGYGIMLDVGAIADCKPEILDQFGLIGSLYAQYVFNIDKPRVGLMNLGEEEGKGTMLTQPTHKLLKENKHIHFIGNIEGRDLFNDKADVIVCDGFTGNVILKMAESIFDIIHEKKITDPFFDRFNYEAVGGSPILGVNGNAIIGHGVSTPTAICNMVHLANRMAEAKIAERLKKSFSAR</sequence>
<evidence type="ECO:0000256" key="4">
    <source>
        <dbReference type="ARBA" id="ARBA00022679"/>
    </source>
</evidence>
<evidence type="ECO:0000256" key="6">
    <source>
        <dbReference type="ARBA" id="ARBA00023209"/>
    </source>
</evidence>
<dbReference type="UniPathway" id="UPA00085"/>
<evidence type="ECO:0000256" key="9">
    <source>
        <dbReference type="ARBA" id="ARBA00046608"/>
    </source>
</evidence>
<dbReference type="EC" id="2.3.1.274" evidence="8 10"/>
<dbReference type="PIRSF" id="PIRSF002465">
    <property type="entry name" value="Phsphlp_syn_PlsX"/>
    <property type="match status" value="1"/>
</dbReference>
<dbReference type="Proteomes" id="UP000464214">
    <property type="component" value="Chromosome"/>
</dbReference>
<dbReference type="Pfam" id="PF02504">
    <property type="entry name" value="FA_synthesis"/>
    <property type="match status" value="1"/>
</dbReference>
<evidence type="ECO:0000256" key="8">
    <source>
        <dbReference type="ARBA" id="ARBA00024069"/>
    </source>
</evidence>
<evidence type="ECO:0000256" key="5">
    <source>
        <dbReference type="ARBA" id="ARBA00023098"/>
    </source>
</evidence>
<dbReference type="AlphaFoldDB" id="A0A6P1NW96"/>
<keyword evidence="2 10" id="KW-0963">Cytoplasm</keyword>
<accession>A0A6P1NW96</accession>
<comment type="pathway">
    <text evidence="10">Lipid metabolism; phospholipid metabolism.</text>
</comment>
<dbReference type="NCBIfam" id="TIGR00182">
    <property type="entry name" value="plsX"/>
    <property type="match status" value="1"/>
</dbReference>
<evidence type="ECO:0000256" key="1">
    <source>
        <dbReference type="ARBA" id="ARBA00001232"/>
    </source>
</evidence>
<keyword evidence="12" id="KW-1185">Reference proteome</keyword>
<dbReference type="EMBL" id="CP047897">
    <property type="protein sequence ID" value="QHL86055.1"/>
    <property type="molecule type" value="Genomic_DNA"/>
</dbReference>
<comment type="similarity">
    <text evidence="10">Belongs to the PlsX family.</text>
</comment>
<dbReference type="GO" id="GO:0006633">
    <property type="term" value="P:fatty acid biosynthetic process"/>
    <property type="evidence" value="ECO:0007669"/>
    <property type="project" value="UniProtKB-UniRule"/>
</dbReference>
<dbReference type="KEGG" id="nib:GU926_00785"/>
<gene>
    <name evidence="10 11" type="primary">plsX</name>
    <name evidence="11" type="ORF">GU926_00785</name>
</gene>
<reference evidence="11 12" key="1">
    <citation type="submission" date="2020-01" db="EMBL/GenBank/DDBJ databases">
        <authorList>
            <person name="Kim M."/>
        </authorList>
    </citation>
    <scope>NUCLEOTIDE SEQUENCE [LARGE SCALE GENOMIC DNA]</scope>
    <source>
        <strain evidence="11 12">BT10</strain>
    </source>
</reference>
<name>A0A6P1NW96_9BACT</name>
<comment type="subcellular location">
    <subcellularLocation>
        <location evidence="10">Cytoplasm</location>
    </subcellularLocation>
    <text evidence="10">Associated with the membrane possibly through PlsY.</text>
</comment>
<evidence type="ECO:0000256" key="3">
    <source>
        <dbReference type="ARBA" id="ARBA00022516"/>
    </source>
</evidence>
<protein>
    <recommendedName>
        <fullName evidence="8 10">Phosphate acyltransferase</fullName>
        <ecNumber evidence="8 10">2.3.1.274</ecNumber>
    </recommendedName>
    <alternativeName>
        <fullName evidence="10">Acyl-ACP phosphotransacylase</fullName>
    </alternativeName>
    <alternativeName>
        <fullName evidence="10">Acyl-[acyl-carrier-protein]--phosphate acyltransferase</fullName>
    </alternativeName>
    <alternativeName>
        <fullName evidence="10">Phosphate-acyl-ACP acyltransferase</fullName>
    </alternativeName>
</protein>
<evidence type="ECO:0000313" key="11">
    <source>
        <dbReference type="EMBL" id="QHL86055.1"/>
    </source>
</evidence>
<comment type="function">
    <text evidence="10">Catalyzes the reversible formation of acyl-phosphate (acyl-PO(4)) from acyl-[acyl-carrier-protein] (acyl-ACP). This enzyme utilizes acyl-ACP as fatty acyl donor, but not acyl-CoA.</text>
</comment>
<keyword evidence="4 10" id="KW-0808">Transferase</keyword>
<dbReference type="SUPFAM" id="SSF53659">
    <property type="entry name" value="Isocitrate/Isopropylmalate dehydrogenase-like"/>
    <property type="match status" value="1"/>
</dbReference>
<keyword evidence="7 10" id="KW-1208">Phospholipid metabolism</keyword>
<comment type="subunit">
    <text evidence="9 10">Homodimer. Probably interacts with PlsY.</text>
</comment>
<dbReference type="GO" id="GO:0005737">
    <property type="term" value="C:cytoplasm"/>
    <property type="evidence" value="ECO:0007669"/>
    <property type="project" value="UniProtKB-SubCell"/>
</dbReference>
<evidence type="ECO:0000256" key="7">
    <source>
        <dbReference type="ARBA" id="ARBA00023264"/>
    </source>
</evidence>
<dbReference type="InterPro" id="IPR012281">
    <property type="entry name" value="Phospholipid_synth_PlsX-like"/>
</dbReference>
<dbReference type="HAMAP" id="MF_00019">
    <property type="entry name" value="PlsX"/>
    <property type="match status" value="1"/>
</dbReference>
<keyword evidence="5 10" id="KW-0443">Lipid metabolism</keyword>
<organism evidence="11 12">
    <name type="scientific">Nibribacter ruber</name>
    <dbReference type="NCBI Taxonomy" id="2698458"/>
    <lineage>
        <taxon>Bacteria</taxon>
        <taxon>Pseudomonadati</taxon>
        <taxon>Bacteroidota</taxon>
        <taxon>Cytophagia</taxon>
        <taxon>Cytophagales</taxon>
        <taxon>Hymenobacteraceae</taxon>
        <taxon>Nibribacter</taxon>
    </lineage>
</organism>
<keyword evidence="3 10" id="KW-0444">Lipid biosynthesis</keyword>
<evidence type="ECO:0000256" key="10">
    <source>
        <dbReference type="HAMAP-Rule" id="MF_00019"/>
    </source>
</evidence>
<dbReference type="PANTHER" id="PTHR30100">
    <property type="entry name" value="FATTY ACID/PHOSPHOLIPID SYNTHESIS PROTEIN PLSX"/>
    <property type="match status" value="1"/>
</dbReference>